<accession>A0AAV8E7Z8</accession>
<feature type="signal peptide" evidence="10">
    <location>
        <begin position="1"/>
        <end position="23"/>
    </location>
</feature>
<evidence type="ECO:0000313" key="13">
    <source>
        <dbReference type="Proteomes" id="UP001140206"/>
    </source>
</evidence>
<comment type="caution">
    <text evidence="12">The sequence shown here is derived from an EMBL/GenBank/DDBJ whole genome shotgun (WGS) entry which is preliminary data.</text>
</comment>
<dbReference type="InterPro" id="IPR024788">
    <property type="entry name" value="Malectin-like_Carb-bd_dom"/>
</dbReference>
<evidence type="ECO:0000256" key="9">
    <source>
        <dbReference type="SAM" id="Phobius"/>
    </source>
</evidence>
<keyword evidence="5" id="KW-0677">Repeat</keyword>
<reference evidence="12" key="1">
    <citation type="submission" date="2022-08" db="EMBL/GenBank/DDBJ databases">
        <authorList>
            <person name="Marques A."/>
        </authorList>
    </citation>
    <scope>NUCLEOTIDE SEQUENCE</scope>
    <source>
        <strain evidence="12">RhyPub2mFocal</strain>
        <tissue evidence="12">Leaves</tissue>
    </source>
</reference>
<proteinExistence type="predicted"/>
<feature type="transmembrane region" description="Helical" evidence="9">
    <location>
        <begin position="546"/>
        <end position="571"/>
    </location>
</feature>
<dbReference type="Pfam" id="PF00560">
    <property type="entry name" value="LRR_1"/>
    <property type="match status" value="2"/>
</dbReference>
<dbReference type="EMBL" id="JAMFTS010000003">
    <property type="protein sequence ID" value="KAJ4777232.1"/>
    <property type="molecule type" value="Genomic_DNA"/>
</dbReference>
<dbReference type="PRINTS" id="PR00019">
    <property type="entry name" value="LEURICHRPT"/>
</dbReference>
<evidence type="ECO:0000256" key="4">
    <source>
        <dbReference type="ARBA" id="ARBA00022729"/>
    </source>
</evidence>
<evidence type="ECO:0000313" key="12">
    <source>
        <dbReference type="EMBL" id="KAJ4777232.1"/>
    </source>
</evidence>
<evidence type="ECO:0000256" key="7">
    <source>
        <dbReference type="ARBA" id="ARBA00023136"/>
    </source>
</evidence>
<dbReference type="InterPro" id="IPR003591">
    <property type="entry name" value="Leu-rich_rpt_typical-subtyp"/>
</dbReference>
<keyword evidence="12" id="KW-0808">Transferase</keyword>
<keyword evidence="12" id="KW-0418">Kinase</keyword>
<keyword evidence="2" id="KW-0433">Leucine-rich repeat</keyword>
<evidence type="ECO:0000256" key="1">
    <source>
        <dbReference type="ARBA" id="ARBA00004167"/>
    </source>
</evidence>
<evidence type="ECO:0000259" key="11">
    <source>
        <dbReference type="Pfam" id="PF12819"/>
    </source>
</evidence>
<dbReference type="GO" id="GO:0016020">
    <property type="term" value="C:membrane"/>
    <property type="evidence" value="ECO:0007669"/>
    <property type="project" value="UniProtKB-SubCell"/>
</dbReference>
<organism evidence="12 13">
    <name type="scientific">Rhynchospora pubera</name>
    <dbReference type="NCBI Taxonomy" id="906938"/>
    <lineage>
        <taxon>Eukaryota</taxon>
        <taxon>Viridiplantae</taxon>
        <taxon>Streptophyta</taxon>
        <taxon>Embryophyta</taxon>
        <taxon>Tracheophyta</taxon>
        <taxon>Spermatophyta</taxon>
        <taxon>Magnoliopsida</taxon>
        <taxon>Liliopsida</taxon>
        <taxon>Poales</taxon>
        <taxon>Cyperaceae</taxon>
        <taxon>Cyperoideae</taxon>
        <taxon>Rhynchosporeae</taxon>
        <taxon>Rhynchospora</taxon>
    </lineage>
</organism>
<dbReference type="InterPro" id="IPR001611">
    <property type="entry name" value="Leu-rich_rpt"/>
</dbReference>
<dbReference type="SUPFAM" id="SSF52058">
    <property type="entry name" value="L domain-like"/>
    <property type="match status" value="1"/>
</dbReference>
<dbReference type="Pfam" id="PF13855">
    <property type="entry name" value="LRR_8"/>
    <property type="match status" value="1"/>
</dbReference>
<dbReference type="FunFam" id="3.80.10.10:FF:000129">
    <property type="entry name" value="Leucine-rich repeat receptor-like kinase"/>
    <property type="match status" value="1"/>
</dbReference>
<evidence type="ECO:0000256" key="8">
    <source>
        <dbReference type="SAM" id="MobiDB-lite"/>
    </source>
</evidence>
<feature type="chain" id="PRO_5043630894" evidence="10">
    <location>
        <begin position="24"/>
        <end position="637"/>
    </location>
</feature>
<name>A0AAV8E7Z8_9POAL</name>
<keyword evidence="3 9" id="KW-0812">Transmembrane</keyword>
<evidence type="ECO:0000256" key="6">
    <source>
        <dbReference type="ARBA" id="ARBA00022989"/>
    </source>
</evidence>
<dbReference type="SMART" id="SM00369">
    <property type="entry name" value="LRR_TYP"/>
    <property type="match status" value="3"/>
</dbReference>
<gene>
    <name evidence="12" type="ORF">LUZ62_061489</name>
</gene>
<dbReference type="Gene3D" id="3.80.10.10">
    <property type="entry name" value="Ribonuclease Inhibitor"/>
    <property type="match status" value="1"/>
</dbReference>
<keyword evidence="6 9" id="KW-1133">Transmembrane helix</keyword>
<evidence type="ECO:0000256" key="3">
    <source>
        <dbReference type="ARBA" id="ARBA00022692"/>
    </source>
</evidence>
<feature type="region of interest" description="Disordered" evidence="8">
    <location>
        <begin position="599"/>
        <end position="620"/>
    </location>
</feature>
<sequence>MERTVTWRFLFLLLFTATIRVQSQLDSNGFLYIDCGLGEDSSYVDTVTNLTFVSDEQFINTGKTAQILDKTAQPKEYQTLRYFPEPRHDGSRNCYTIRSLTVGSKYLIRATFFYGNYDSKNKLPTFSVYIGLNYWLFKNESTPSNTEFIFEATADYLQVCLVRVVFSDGDDGGDPFISSLHLRRLKEGMYDPFVSSKQSLFSEWRYPDDKYDRWWTSYPDEAAWTEISTNSHVAPDPVFETPSLVMQTAATPLTSKQPLIMEWTTNVNHYDDSHRVILHFAEIQDNASKTDRREFNIFAGGFLSSNQPYTPPLLSSQTIYFNCTWINNYNITLEATSNSILPPLQNAIELYRITPVPAPTYAEDVIAINRIKDDHSIIRLGWIGDPCSPYPWPKIACDNYSDITRITKIFLGDCGVRGSLSDHFQNLTALTELNLSHNNLYGLFPYSLGQLTSLKTLDLSNNHLSGPLPEFLGRDLPNLQYLNLADNSFSGSLPGSLDSTNLTTLDITGTNLSTILPPNLLKKKQNGTLIFRYDDSDTNPSGKMDAMSMIAIAVVVVVFLLIVIAVGTIIFSPSKYVIPDSAGVDDRWSEMTFVEEFEENKNRKEQARQKLETEAEAERERHIRMQEEAFVVLNNAS</sequence>
<protein>
    <submittedName>
        <fullName evidence="12">Leucine-rich repeat protein kinase family protein</fullName>
    </submittedName>
</protein>
<keyword evidence="7 9" id="KW-0472">Membrane</keyword>
<comment type="subcellular location">
    <subcellularLocation>
        <location evidence="1">Membrane</location>
        <topology evidence="1">Single-pass membrane protein</topology>
    </subcellularLocation>
</comment>
<evidence type="ECO:0000256" key="10">
    <source>
        <dbReference type="SAM" id="SignalP"/>
    </source>
</evidence>
<keyword evidence="4 10" id="KW-0732">Signal</keyword>
<feature type="domain" description="Malectin-like" evidence="11">
    <location>
        <begin position="33"/>
        <end position="352"/>
    </location>
</feature>
<dbReference type="AlphaFoldDB" id="A0AAV8E7Z8"/>
<dbReference type="GO" id="GO:0016301">
    <property type="term" value="F:kinase activity"/>
    <property type="evidence" value="ECO:0007669"/>
    <property type="project" value="UniProtKB-KW"/>
</dbReference>
<dbReference type="PANTHER" id="PTHR45631:SF6">
    <property type="entry name" value="OS09G0352000 PROTEIN"/>
    <property type="match status" value="1"/>
</dbReference>
<dbReference type="Proteomes" id="UP001140206">
    <property type="component" value="Chromosome 3"/>
</dbReference>
<keyword evidence="13" id="KW-1185">Reference proteome</keyword>
<evidence type="ECO:0000256" key="5">
    <source>
        <dbReference type="ARBA" id="ARBA00022737"/>
    </source>
</evidence>
<dbReference type="Pfam" id="PF12819">
    <property type="entry name" value="Malectin_like"/>
    <property type="match status" value="1"/>
</dbReference>
<evidence type="ECO:0000256" key="2">
    <source>
        <dbReference type="ARBA" id="ARBA00022614"/>
    </source>
</evidence>
<dbReference type="PANTHER" id="PTHR45631">
    <property type="entry name" value="OS07G0107800 PROTEIN-RELATED"/>
    <property type="match status" value="1"/>
</dbReference>
<dbReference type="InterPro" id="IPR032675">
    <property type="entry name" value="LRR_dom_sf"/>
</dbReference>